<dbReference type="SUPFAM" id="SSF50978">
    <property type="entry name" value="WD40 repeat-like"/>
    <property type="match status" value="1"/>
</dbReference>
<keyword evidence="4" id="KW-0539">Nucleus</keyword>
<dbReference type="EMBL" id="GIBP01003283">
    <property type="protein sequence ID" value="NDV32252.1"/>
    <property type="molecule type" value="Transcribed_RNA"/>
</dbReference>
<keyword evidence="2 5" id="KW-0853">WD repeat</keyword>
<feature type="repeat" description="WD" evidence="5">
    <location>
        <begin position="186"/>
        <end position="221"/>
    </location>
</feature>
<feature type="repeat" description="WD" evidence="5">
    <location>
        <begin position="230"/>
        <end position="265"/>
    </location>
</feature>
<dbReference type="PANTHER" id="PTHR22850">
    <property type="entry name" value="WD40 REPEAT FAMILY"/>
    <property type="match status" value="1"/>
</dbReference>
<dbReference type="Gene3D" id="2.130.10.10">
    <property type="entry name" value="YVTN repeat-like/Quinoprotein amine dehydrogenase"/>
    <property type="match status" value="1"/>
</dbReference>
<keyword evidence="3" id="KW-0677">Repeat</keyword>
<dbReference type="PROSITE" id="PS00678">
    <property type="entry name" value="WD_REPEATS_1"/>
    <property type="match status" value="3"/>
</dbReference>
<dbReference type="InterPro" id="IPR015943">
    <property type="entry name" value="WD40/YVTN_repeat-like_dom_sf"/>
</dbReference>
<feature type="repeat" description="WD" evidence="5">
    <location>
        <begin position="94"/>
        <end position="136"/>
    </location>
</feature>
<proteinExistence type="predicted"/>
<dbReference type="Pfam" id="PF00400">
    <property type="entry name" value="WD40"/>
    <property type="match status" value="5"/>
</dbReference>
<feature type="repeat" description="WD" evidence="5">
    <location>
        <begin position="142"/>
        <end position="184"/>
    </location>
</feature>
<dbReference type="InterPro" id="IPR019775">
    <property type="entry name" value="WD40_repeat_CS"/>
</dbReference>
<dbReference type="PROSITE" id="PS50082">
    <property type="entry name" value="WD_REPEATS_2"/>
    <property type="match status" value="5"/>
</dbReference>
<dbReference type="AlphaFoldDB" id="A0A6B2L5I8"/>
<reference evidence="6" key="1">
    <citation type="journal article" date="2020" name="J. Eukaryot. Microbiol.">
        <title>De novo Sequencing, Assembly and Annotation of the Transcriptome for the Free-Living Testate Amoeba Arcella intermedia.</title>
        <authorList>
            <person name="Ribeiro G.M."/>
            <person name="Porfirio-Sousa A.L."/>
            <person name="Maurer-Alcala X.X."/>
            <person name="Katz L.A."/>
            <person name="Lahr D.J.G."/>
        </authorList>
    </citation>
    <scope>NUCLEOTIDE SEQUENCE</scope>
</reference>
<accession>A0A6B2L5I8</accession>
<dbReference type="PROSITE" id="PS50294">
    <property type="entry name" value="WD_REPEATS_REGION"/>
    <property type="match status" value="3"/>
</dbReference>
<evidence type="ECO:0000256" key="2">
    <source>
        <dbReference type="ARBA" id="ARBA00022574"/>
    </source>
</evidence>
<dbReference type="InterPro" id="IPR050459">
    <property type="entry name" value="WD_repeat_RBAP46/RBAP48/MSI1"/>
</dbReference>
<evidence type="ECO:0000256" key="4">
    <source>
        <dbReference type="ARBA" id="ARBA00023242"/>
    </source>
</evidence>
<organism evidence="6">
    <name type="scientific">Arcella intermedia</name>
    <dbReference type="NCBI Taxonomy" id="1963864"/>
    <lineage>
        <taxon>Eukaryota</taxon>
        <taxon>Amoebozoa</taxon>
        <taxon>Tubulinea</taxon>
        <taxon>Elardia</taxon>
        <taxon>Arcellinida</taxon>
        <taxon>Sphaerothecina</taxon>
        <taxon>Arcellidae</taxon>
        <taxon>Arcella</taxon>
    </lineage>
</organism>
<evidence type="ECO:0000256" key="3">
    <source>
        <dbReference type="ARBA" id="ARBA00022737"/>
    </source>
</evidence>
<name>A0A6B2L5I8_9EUKA</name>
<evidence type="ECO:0000256" key="5">
    <source>
        <dbReference type="PROSITE-ProRule" id="PRU00221"/>
    </source>
</evidence>
<comment type="subcellular location">
    <subcellularLocation>
        <location evidence="1">Nucleus</location>
    </subcellularLocation>
</comment>
<protein>
    <submittedName>
        <fullName evidence="6">Uncharacterized protein</fullName>
    </submittedName>
</protein>
<dbReference type="PRINTS" id="PR00320">
    <property type="entry name" value="GPROTEINBRPT"/>
</dbReference>
<dbReference type="InterPro" id="IPR036322">
    <property type="entry name" value="WD40_repeat_dom_sf"/>
</dbReference>
<dbReference type="InterPro" id="IPR020472">
    <property type="entry name" value="WD40_PAC1"/>
</dbReference>
<feature type="repeat" description="WD" evidence="5">
    <location>
        <begin position="287"/>
        <end position="321"/>
    </location>
</feature>
<dbReference type="InterPro" id="IPR001680">
    <property type="entry name" value="WD40_rpt"/>
</dbReference>
<evidence type="ECO:0000313" key="6">
    <source>
        <dbReference type="EMBL" id="NDV32252.1"/>
    </source>
</evidence>
<sequence length="336" mass="37533">MIADVTLPTEDTPVDVSYYDDQKGEIGGFGGVPGKLDIKIRIPHPGDVHRARIMHQNKSIIATKTSSPDVLIYNYTSHSSKPQKDAKPKPDKILKGHTKEGYGISWNLHVEGRLISASEDHSICLWDILGKENTTANPVTTYTVHSDVVEDVAWHLHHDSYFGSVGDDGRLLVWDVREGTTPGHSVVAHQMPVNCIAFNPFSEWILATGSADKTIGLWDLRKLNKPLHSFVGHTNEILQVQWSPFNETILGSCGKDRRLHVWDVSRIGEDQTAEDAKDGPPELLFIHGGHTATISDFSWNPNDNWVVASVAEDNILQIWQMAENIYNEEENEMMDS</sequence>
<dbReference type="GO" id="GO:0005634">
    <property type="term" value="C:nucleus"/>
    <property type="evidence" value="ECO:0007669"/>
    <property type="project" value="UniProtKB-SubCell"/>
</dbReference>
<dbReference type="SMART" id="SM00320">
    <property type="entry name" value="WD40"/>
    <property type="match status" value="5"/>
</dbReference>
<evidence type="ECO:0000256" key="1">
    <source>
        <dbReference type="ARBA" id="ARBA00004123"/>
    </source>
</evidence>